<gene>
    <name evidence="2" type="ORF">P8T11_11365</name>
</gene>
<feature type="transmembrane region" description="Helical" evidence="1">
    <location>
        <begin position="115"/>
        <end position="133"/>
    </location>
</feature>
<name>A0ABY8H041_9BURK</name>
<dbReference type="Proteomes" id="UP001214170">
    <property type="component" value="Chromosome"/>
</dbReference>
<evidence type="ECO:0000256" key="1">
    <source>
        <dbReference type="SAM" id="Phobius"/>
    </source>
</evidence>
<feature type="transmembrane region" description="Helical" evidence="1">
    <location>
        <begin position="36"/>
        <end position="54"/>
    </location>
</feature>
<dbReference type="EMBL" id="CP121261">
    <property type="protein sequence ID" value="WFP10431.1"/>
    <property type="molecule type" value="Genomic_DNA"/>
</dbReference>
<organism evidence="2 3">
    <name type="scientific">Achromobacter spanius</name>
    <dbReference type="NCBI Taxonomy" id="217203"/>
    <lineage>
        <taxon>Bacteria</taxon>
        <taxon>Pseudomonadati</taxon>
        <taxon>Pseudomonadota</taxon>
        <taxon>Betaproteobacteria</taxon>
        <taxon>Burkholderiales</taxon>
        <taxon>Alcaligenaceae</taxon>
        <taxon>Achromobacter</taxon>
    </lineage>
</organism>
<keyword evidence="3" id="KW-1185">Reference proteome</keyword>
<sequence length="147" mass="15672">MSQPPSSRPQGGIDPAALIVASVALLGTTMLGAGSFSILSSVLGLTIIVVIYAYDEHCKRTFPQQAGFAMVIGFAATVALGAPAELINLLPTPQECLDKTDQKCIDYVEGISEQINSTLFFMWIASTLFVLACETERGRHIPVQKVA</sequence>
<keyword evidence="1" id="KW-0472">Membrane</keyword>
<feature type="transmembrane region" description="Helical" evidence="1">
    <location>
        <begin position="66"/>
        <end position="84"/>
    </location>
</feature>
<keyword evidence="1" id="KW-0812">Transmembrane</keyword>
<dbReference type="RefSeq" id="WP_268081851.1">
    <property type="nucleotide sequence ID" value="NZ_CP106885.1"/>
</dbReference>
<accession>A0ABY8H041</accession>
<protein>
    <submittedName>
        <fullName evidence="2">UbiA family prenyltransferase</fullName>
    </submittedName>
</protein>
<reference evidence="2 3" key="1">
    <citation type="submission" date="2023-03" db="EMBL/GenBank/DDBJ databases">
        <title>Achromobacter spanius LIG8.</title>
        <authorList>
            <person name="Shrestha S."/>
        </authorList>
    </citation>
    <scope>NUCLEOTIDE SEQUENCE [LARGE SCALE GENOMIC DNA]</scope>
    <source>
        <strain evidence="2 3">LIG8</strain>
    </source>
</reference>
<evidence type="ECO:0000313" key="3">
    <source>
        <dbReference type="Proteomes" id="UP001214170"/>
    </source>
</evidence>
<evidence type="ECO:0000313" key="2">
    <source>
        <dbReference type="EMBL" id="WFP10431.1"/>
    </source>
</evidence>
<proteinExistence type="predicted"/>
<keyword evidence="1" id="KW-1133">Transmembrane helix</keyword>